<organism evidence="9 10">
    <name type="scientific">Rurimicrobium arvi</name>
    <dbReference type="NCBI Taxonomy" id="2049916"/>
    <lineage>
        <taxon>Bacteria</taxon>
        <taxon>Pseudomonadati</taxon>
        <taxon>Bacteroidota</taxon>
        <taxon>Chitinophagia</taxon>
        <taxon>Chitinophagales</taxon>
        <taxon>Chitinophagaceae</taxon>
        <taxon>Rurimicrobium</taxon>
    </lineage>
</organism>
<dbReference type="PANTHER" id="PTHR30625:SF17">
    <property type="entry name" value="TOLQ-RELATED"/>
    <property type="match status" value="1"/>
</dbReference>
<keyword evidence="5 7" id="KW-0472">Membrane</keyword>
<comment type="subcellular location">
    <subcellularLocation>
        <location evidence="1">Cell membrane</location>
        <topology evidence="1">Multi-pass membrane protein</topology>
    </subcellularLocation>
    <subcellularLocation>
        <location evidence="6">Membrane</location>
        <topology evidence="6">Multi-pass membrane protein</topology>
    </subcellularLocation>
</comment>
<keyword evidence="3 7" id="KW-0812">Transmembrane</keyword>
<feature type="transmembrane region" description="Helical" evidence="7">
    <location>
        <begin position="50"/>
        <end position="68"/>
    </location>
</feature>
<dbReference type="Pfam" id="PF01618">
    <property type="entry name" value="MotA_ExbB"/>
    <property type="match status" value="1"/>
</dbReference>
<feature type="transmembrane region" description="Helical" evidence="7">
    <location>
        <begin position="157"/>
        <end position="175"/>
    </location>
</feature>
<dbReference type="EMBL" id="BAABEZ010000022">
    <property type="protein sequence ID" value="GAA4455453.1"/>
    <property type="molecule type" value="Genomic_DNA"/>
</dbReference>
<evidence type="ECO:0000256" key="3">
    <source>
        <dbReference type="ARBA" id="ARBA00022692"/>
    </source>
</evidence>
<proteinExistence type="inferred from homology"/>
<keyword evidence="6" id="KW-0813">Transport</keyword>
<reference evidence="10" key="1">
    <citation type="journal article" date="2019" name="Int. J. Syst. Evol. Microbiol.">
        <title>The Global Catalogue of Microorganisms (GCM) 10K type strain sequencing project: providing services to taxonomists for standard genome sequencing and annotation.</title>
        <authorList>
            <consortium name="The Broad Institute Genomics Platform"/>
            <consortium name="The Broad Institute Genome Sequencing Center for Infectious Disease"/>
            <person name="Wu L."/>
            <person name="Ma J."/>
        </authorList>
    </citation>
    <scope>NUCLEOTIDE SEQUENCE [LARGE SCALE GENOMIC DNA]</scope>
    <source>
        <strain evidence="10">JCM 31921</strain>
    </source>
</reference>
<evidence type="ECO:0000256" key="4">
    <source>
        <dbReference type="ARBA" id="ARBA00022989"/>
    </source>
</evidence>
<evidence type="ECO:0000256" key="2">
    <source>
        <dbReference type="ARBA" id="ARBA00022475"/>
    </source>
</evidence>
<gene>
    <name evidence="9" type="ORF">GCM10023092_19150</name>
</gene>
<keyword evidence="10" id="KW-1185">Reference proteome</keyword>
<accession>A0ABP8MWQ5</accession>
<sequence length="243" mass="26719">MDIFAFNQKNLYMQFQLILLQATDTVAQAAAAVPEAKEKLSLFALLKEGGILMIPLLLCSVAMVYIFVERFSAIRKANVHESNFMLRIREQILAGNLQGARSLAKSSASPIGRMIEKGVNRIGKPVDSIEKAMETAGKLEVYQLERNMAALNTISRIAPMFGFLGTIAGMIILFFNIQHEGFSLESIAGGIYTKMVTSAVGLIIGLLSYVAYDYLNTQINKMVNKMELAAAEFIDILQEPAKA</sequence>
<evidence type="ECO:0000256" key="7">
    <source>
        <dbReference type="SAM" id="Phobius"/>
    </source>
</evidence>
<dbReference type="InterPro" id="IPR050790">
    <property type="entry name" value="ExbB/TolQ_transport"/>
</dbReference>
<keyword evidence="4 7" id="KW-1133">Transmembrane helix</keyword>
<evidence type="ECO:0000256" key="1">
    <source>
        <dbReference type="ARBA" id="ARBA00004651"/>
    </source>
</evidence>
<dbReference type="InterPro" id="IPR002898">
    <property type="entry name" value="MotA_ExbB_proton_chnl"/>
</dbReference>
<comment type="caution">
    <text evidence="9">The sequence shown here is derived from an EMBL/GenBank/DDBJ whole genome shotgun (WGS) entry which is preliminary data.</text>
</comment>
<feature type="transmembrane region" description="Helical" evidence="7">
    <location>
        <begin position="195"/>
        <end position="215"/>
    </location>
</feature>
<evidence type="ECO:0000256" key="6">
    <source>
        <dbReference type="RuleBase" id="RU004057"/>
    </source>
</evidence>
<evidence type="ECO:0000313" key="9">
    <source>
        <dbReference type="EMBL" id="GAA4455453.1"/>
    </source>
</evidence>
<evidence type="ECO:0000313" key="10">
    <source>
        <dbReference type="Proteomes" id="UP001501410"/>
    </source>
</evidence>
<protein>
    <submittedName>
        <fullName evidence="9">MotA/TolQ/ExbB proton channel family protein</fullName>
    </submittedName>
</protein>
<comment type="similarity">
    <text evidence="6">Belongs to the exbB/tolQ family.</text>
</comment>
<keyword evidence="6" id="KW-0653">Protein transport</keyword>
<feature type="domain" description="MotA/TolQ/ExbB proton channel" evidence="8">
    <location>
        <begin position="108"/>
        <end position="227"/>
    </location>
</feature>
<evidence type="ECO:0000259" key="8">
    <source>
        <dbReference type="Pfam" id="PF01618"/>
    </source>
</evidence>
<keyword evidence="2" id="KW-1003">Cell membrane</keyword>
<evidence type="ECO:0000256" key="5">
    <source>
        <dbReference type="ARBA" id="ARBA00023136"/>
    </source>
</evidence>
<name>A0ABP8MWQ5_9BACT</name>
<dbReference type="PANTHER" id="PTHR30625">
    <property type="entry name" value="PROTEIN TOLQ"/>
    <property type="match status" value="1"/>
</dbReference>
<dbReference type="Proteomes" id="UP001501410">
    <property type="component" value="Unassembled WGS sequence"/>
</dbReference>